<organism evidence="2 3">
    <name type="scientific">Salinicoccus siamensis</name>
    <dbReference type="NCBI Taxonomy" id="381830"/>
    <lineage>
        <taxon>Bacteria</taxon>
        <taxon>Bacillati</taxon>
        <taxon>Bacillota</taxon>
        <taxon>Bacilli</taxon>
        <taxon>Bacillales</taxon>
        <taxon>Staphylococcaceae</taxon>
        <taxon>Salinicoccus</taxon>
    </lineage>
</organism>
<keyword evidence="1" id="KW-0812">Transmembrane</keyword>
<dbReference type="EMBL" id="JBHMAH010000004">
    <property type="protein sequence ID" value="MFB9859846.1"/>
    <property type="molecule type" value="Genomic_DNA"/>
</dbReference>
<keyword evidence="1" id="KW-0472">Membrane</keyword>
<accession>A0ABV5Z1B9</accession>
<protein>
    <submittedName>
        <fullName evidence="2">DUF2140 family protein</fullName>
    </submittedName>
</protein>
<feature type="transmembrane region" description="Helical" evidence="1">
    <location>
        <begin position="6"/>
        <end position="26"/>
    </location>
</feature>
<reference evidence="2 3" key="1">
    <citation type="submission" date="2024-09" db="EMBL/GenBank/DDBJ databases">
        <authorList>
            <person name="Sun Q."/>
            <person name="Mori K."/>
        </authorList>
    </citation>
    <scope>NUCLEOTIDE SEQUENCE [LARGE SCALE GENOMIC DNA]</scope>
    <source>
        <strain evidence="2 3">JCM 12822</strain>
    </source>
</reference>
<sequence>MNIWKTFFSILLSINILFIIWIAITFSNSYDLPDEKNGNYNTAESGIELKMTNQAVQSILNDAIDEESIQVSVGEAGIYFKAVQDVLGIEIETSLNLEPVSTGEEVVFAVKDIDVGDLPLTQDMFYSIIKNQSDLPEGIRFDDDERALLINTKTLTQDFKMEVEVEKIDYQNDEWYFSITND</sequence>
<dbReference type="Proteomes" id="UP001589740">
    <property type="component" value="Unassembled WGS sequence"/>
</dbReference>
<gene>
    <name evidence="2" type="ORF">ACFFLE_01820</name>
</gene>
<name>A0ABV5Z1B9_9STAP</name>
<evidence type="ECO:0000313" key="3">
    <source>
        <dbReference type="Proteomes" id="UP001589740"/>
    </source>
</evidence>
<keyword evidence="3" id="KW-1185">Reference proteome</keyword>
<keyword evidence="1" id="KW-1133">Transmembrane helix</keyword>
<evidence type="ECO:0000256" key="1">
    <source>
        <dbReference type="SAM" id="Phobius"/>
    </source>
</evidence>
<proteinExistence type="predicted"/>
<dbReference type="RefSeq" id="WP_380569470.1">
    <property type="nucleotide sequence ID" value="NZ_JBHMAH010000004.1"/>
</dbReference>
<dbReference type="InterPro" id="IPR018672">
    <property type="entry name" value="DUF2140"/>
</dbReference>
<dbReference type="Pfam" id="PF09911">
    <property type="entry name" value="DUF2140"/>
    <property type="match status" value="1"/>
</dbReference>
<evidence type="ECO:0000313" key="2">
    <source>
        <dbReference type="EMBL" id="MFB9859846.1"/>
    </source>
</evidence>
<comment type="caution">
    <text evidence="2">The sequence shown here is derived from an EMBL/GenBank/DDBJ whole genome shotgun (WGS) entry which is preliminary data.</text>
</comment>